<dbReference type="SUPFAM" id="SSF54909">
    <property type="entry name" value="Dimeric alpha+beta barrel"/>
    <property type="match status" value="1"/>
</dbReference>
<evidence type="ECO:0000313" key="4">
    <source>
        <dbReference type="Proteomes" id="UP000094313"/>
    </source>
</evidence>
<comment type="similarity">
    <text evidence="1">Belongs to the YciI family.</text>
</comment>
<dbReference type="EMBL" id="CP017141">
    <property type="protein sequence ID" value="AOM77412.1"/>
    <property type="molecule type" value="Genomic_DNA"/>
</dbReference>
<dbReference type="Proteomes" id="UP000094313">
    <property type="component" value="Chromosome"/>
</dbReference>
<dbReference type="KEGG" id="psty:BFS30_09675"/>
<evidence type="ECO:0000256" key="1">
    <source>
        <dbReference type="ARBA" id="ARBA00007689"/>
    </source>
</evidence>
<accession>A0A1D7QFD6</accession>
<dbReference type="AlphaFoldDB" id="A0A1D7QFD6"/>
<gene>
    <name evidence="3" type="ORF">BFS30_09675</name>
</gene>
<keyword evidence="4" id="KW-1185">Reference proteome</keyword>
<feature type="domain" description="YCII-related" evidence="2">
    <location>
        <begin position="60"/>
        <end position="104"/>
    </location>
</feature>
<proteinExistence type="inferred from homology"/>
<dbReference type="RefSeq" id="WP_069379102.1">
    <property type="nucleotide sequence ID" value="NZ_CP017141.1"/>
</dbReference>
<evidence type="ECO:0000313" key="3">
    <source>
        <dbReference type="EMBL" id="AOM77412.1"/>
    </source>
</evidence>
<evidence type="ECO:0000259" key="2">
    <source>
        <dbReference type="Pfam" id="PF03795"/>
    </source>
</evidence>
<dbReference type="InterPro" id="IPR011008">
    <property type="entry name" value="Dimeric_a/b-barrel"/>
</dbReference>
<reference evidence="3 4" key="1">
    <citation type="submission" date="2016-08" db="EMBL/GenBank/DDBJ databases">
        <authorList>
            <person name="Seilhamer J.J."/>
        </authorList>
    </citation>
    <scope>NUCLEOTIDE SEQUENCE [LARGE SCALE GENOMIC DNA]</scope>
    <source>
        <strain evidence="3 4">DX4</strain>
    </source>
</reference>
<dbReference type="Gene3D" id="3.30.70.1060">
    <property type="entry name" value="Dimeric alpha+beta barrel"/>
    <property type="match status" value="1"/>
</dbReference>
<organism evidence="3 4">
    <name type="scientific">Pedobacter steynii</name>
    <dbReference type="NCBI Taxonomy" id="430522"/>
    <lineage>
        <taxon>Bacteria</taxon>
        <taxon>Pseudomonadati</taxon>
        <taxon>Bacteroidota</taxon>
        <taxon>Sphingobacteriia</taxon>
        <taxon>Sphingobacteriales</taxon>
        <taxon>Sphingobacteriaceae</taxon>
        <taxon>Pedobacter</taxon>
    </lineage>
</organism>
<dbReference type="Pfam" id="PF03795">
    <property type="entry name" value="YCII"/>
    <property type="match status" value="1"/>
</dbReference>
<name>A0A1D7QFD6_9SPHI</name>
<sequence>MNDFLLIFRRDFTNKEAQPSPEELQNSISAWQNWFGGIAAQNKLARPLQRWDIAGKVVKSDKHVINGPFVEIKESIGGLVIIKAESYEDAAEIAQGCPILELGGNVEIRMATEPEG</sequence>
<dbReference type="OrthoDB" id="7782105at2"/>
<protein>
    <submittedName>
        <fullName evidence="3">Transcription initiation protein</fullName>
    </submittedName>
</protein>
<dbReference type="InterPro" id="IPR005545">
    <property type="entry name" value="YCII"/>
</dbReference>